<organism evidence="2 3">
    <name type="scientific">Panagrellus redivivus</name>
    <name type="common">Microworm</name>
    <dbReference type="NCBI Taxonomy" id="6233"/>
    <lineage>
        <taxon>Eukaryota</taxon>
        <taxon>Metazoa</taxon>
        <taxon>Ecdysozoa</taxon>
        <taxon>Nematoda</taxon>
        <taxon>Chromadorea</taxon>
        <taxon>Rhabditida</taxon>
        <taxon>Tylenchina</taxon>
        <taxon>Panagrolaimomorpha</taxon>
        <taxon>Panagrolaimoidea</taxon>
        <taxon>Panagrolaimidae</taxon>
        <taxon>Panagrellus</taxon>
    </lineage>
</organism>
<evidence type="ECO:0000313" key="2">
    <source>
        <dbReference type="Proteomes" id="UP000492821"/>
    </source>
</evidence>
<keyword evidence="1" id="KW-0732">Signal</keyword>
<dbReference type="AlphaFoldDB" id="A0A7E4VNL7"/>
<evidence type="ECO:0000256" key="1">
    <source>
        <dbReference type="SAM" id="SignalP"/>
    </source>
</evidence>
<feature type="chain" id="PRO_5028860896" evidence="1">
    <location>
        <begin position="21"/>
        <end position="173"/>
    </location>
</feature>
<dbReference type="WBParaSite" id="Pan_g22719.t1">
    <property type="protein sequence ID" value="Pan_g22719.t1"/>
    <property type="gene ID" value="Pan_g22719"/>
</dbReference>
<reference evidence="2" key="1">
    <citation type="journal article" date="2013" name="Genetics">
        <title>The draft genome and transcriptome of Panagrellus redivivus are shaped by the harsh demands of a free-living lifestyle.</title>
        <authorList>
            <person name="Srinivasan J."/>
            <person name="Dillman A.R."/>
            <person name="Macchietto M.G."/>
            <person name="Heikkinen L."/>
            <person name="Lakso M."/>
            <person name="Fracchia K.M."/>
            <person name="Antoshechkin I."/>
            <person name="Mortazavi A."/>
            <person name="Wong G."/>
            <person name="Sternberg P.W."/>
        </authorList>
    </citation>
    <scope>NUCLEOTIDE SEQUENCE [LARGE SCALE GENOMIC DNA]</scope>
    <source>
        <strain evidence="2">MT8872</strain>
    </source>
</reference>
<reference evidence="3" key="2">
    <citation type="submission" date="2020-10" db="UniProtKB">
        <authorList>
            <consortium name="WormBaseParasite"/>
        </authorList>
    </citation>
    <scope>IDENTIFICATION</scope>
</reference>
<keyword evidence="2" id="KW-1185">Reference proteome</keyword>
<evidence type="ECO:0000313" key="3">
    <source>
        <dbReference type="WBParaSite" id="Pan_g22719.t1"/>
    </source>
</evidence>
<feature type="signal peptide" evidence="1">
    <location>
        <begin position="1"/>
        <end position="20"/>
    </location>
</feature>
<dbReference type="Proteomes" id="UP000492821">
    <property type="component" value="Unassembled WGS sequence"/>
</dbReference>
<protein>
    <submittedName>
        <fullName evidence="3">Uncharacterized protein</fullName>
    </submittedName>
</protein>
<accession>A0A7E4VNL7</accession>
<name>A0A7E4VNL7_PANRE</name>
<proteinExistence type="predicted"/>
<sequence>MAPISLIALLLALLVHETPACTDAVYTCFKPYFDFTHTDVPNFCDYAGNGGEECLFEKKAQLDSSNLNKRLVQCHRLNPTDKHVAHLTWRYLAYCYYNKPADAVFPECFKTIREKCNKPSSAECKTACEQQFKAVDEEIEFKTSEKEDEEKSSDGAVVTYSALAAVLTFLMAY</sequence>